<evidence type="ECO:0000313" key="4">
    <source>
        <dbReference type="EMBL" id="EAU85616.1"/>
    </source>
</evidence>
<dbReference type="FunFam" id="3.40.50.720:FF:000084">
    <property type="entry name" value="Short-chain dehydrogenase reductase"/>
    <property type="match status" value="1"/>
</dbReference>
<dbReference type="InParanoid" id="A8NTJ3"/>
<dbReference type="InterPro" id="IPR036291">
    <property type="entry name" value="NAD(P)-bd_dom_sf"/>
</dbReference>
<dbReference type="GeneID" id="6012785"/>
<evidence type="ECO:0000256" key="3">
    <source>
        <dbReference type="ARBA" id="ARBA00023002"/>
    </source>
</evidence>
<dbReference type="PANTHER" id="PTHR43477">
    <property type="entry name" value="DIHYDROANTICAPSIN 7-DEHYDROGENASE"/>
    <property type="match status" value="1"/>
</dbReference>
<comment type="caution">
    <text evidence="4">The sequence shown here is derived from an EMBL/GenBank/DDBJ whole genome shotgun (WGS) entry which is preliminary data.</text>
</comment>
<dbReference type="STRING" id="240176.A8NTJ3"/>
<evidence type="ECO:0000256" key="1">
    <source>
        <dbReference type="ARBA" id="ARBA00006484"/>
    </source>
</evidence>
<dbReference type="EMBL" id="AACS02000004">
    <property type="protein sequence ID" value="EAU85616.1"/>
    <property type="molecule type" value="Genomic_DNA"/>
</dbReference>
<comment type="similarity">
    <text evidence="1">Belongs to the short-chain dehydrogenases/reductases (SDR) family.</text>
</comment>
<evidence type="ECO:0000313" key="5">
    <source>
        <dbReference type="Proteomes" id="UP000001861"/>
    </source>
</evidence>
<dbReference type="SUPFAM" id="SSF51735">
    <property type="entry name" value="NAD(P)-binding Rossmann-fold domains"/>
    <property type="match status" value="1"/>
</dbReference>
<keyword evidence="5" id="KW-1185">Reference proteome</keyword>
<dbReference type="InterPro" id="IPR002347">
    <property type="entry name" value="SDR_fam"/>
</dbReference>
<protein>
    <submittedName>
        <fullName evidence="4">Short-chain dehydrogenase/reductase SDR</fullName>
    </submittedName>
</protein>
<dbReference type="PRINTS" id="PR00080">
    <property type="entry name" value="SDRFAMILY"/>
</dbReference>
<dbReference type="Gene3D" id="3.40.50.720">
    <property type="entry name" value="NAD(P)-binding Rossmann-like Domain"/>
    <property type="match status" value="1"/>
</dbReference>
<dbReference type="Proteomes" id="UP000001861">
    <property type="component" value="Unassembled WGS sequence"/>
</dbReference>
<organism evidence="4 5">
    <name type="scientific">Coprinopsis cinerea (strain Okayama-7 / 130 / ATCC MYA-4618 / FGSC 9003)</name>
    <name type="common">Inky cap fungus</name>
    <name type="synonym">Hormographiella aspergillata</name>
    <dbReference type="NCBI Taxonomy" id="240176"/>
    <lineage>
        <taxon>Eukaryota</taxon>
        <taxon>Fungi</taxon>
        <taxon>Dikarya</taxon>
        <taxon>Basidiomycota</taxon>
        <taxon>Agaricomycotina</taxon>
        <taxon>Agaricomycetes</taxon>
        <taxon>Agaricomycetidae</taxon>
        <taxon>Agaricales</taxon>
        <taxon>Agaricineae</taxon>
        <taxon>Psathyrellaceae</taxon>
        <taxon>Coprinopsis</taxon>
    </lineage>
</organism>
<reference evidence="4 5" key="1">
    <citation type="journal article" date="2010" name="Proc. Natl. Acad. Sci. U.S.A.">
        <title>Insights into evolution of multicellular fungi from the assembled chromosomes of the mushroom Coprinopsis cinerea (Coprinus cinereus).</title>
        <authorList>
            <person name="Stajich J.E."/>
            <person name="Wilke S.K."/>
            <person name="Ahren D."/>
            <person name="Au C.H."/>
            <person name="Birren B.W."/>
            <person name="Borodovsky M."/>
            <person name="Burns C."/>
            <person name="Canback B."/>
            <person name="Casselton L.A."/>
            <person name="Cheng C.K."/>
            <person name="Deng J."/>
            <person name="Dietrich F.S."/>
            <person name="Fargo D.C."/>
            <person name="Farman M.L."/>
            <person name="Gathman A.C."/>
            <person name="Goldberg J."/>
            <person name="Guigo R."/>
            <person name="Hoegger P.J."/>
            <person name="Hooker J.B."/>
            <person name="Huggins A."/>
            <person name="James T.Y."/>
            <person name="Kamada T."/>
            <person name="Kilaru S."/>
            <person name="Kodira C."/>
            <person name="Kues U."/>
            <person name="Kupfer D."/>
            <person name="Kwan H.S."/>
            <person name="Lomsadze A."/>
            <person name="Li W."/>
            <person name="Lilly W.W."/>
            <person name="Ma L.J."/>
            <person name="Mackey A.J."/>
            <person name="Manning G."/>
            <person name="Martin F."/>
            <person name="Muraguchi H."/>
            <person name="Natvig D.O."/>
            <person name="Palmerini H."/>
            <person name="Ramesh M.A."/>
            <person name="Rehmeyer C.J."/>
            <person name="Roe B.A."/>
            <person name="Shenoy N."/>
            <person name="Stanke M."/>
            <person name="Ter-Hovhannisyan V."/>
            <person name="Tunlid A."/>
            <person name="Velagapudi R."/>
            <person name="Vision T.J."/>
            <person name="Zeng Q."/>
            <person name="Zolan M.E."/>
            <person name="Pukkila P.J."/>
        </authorList>
    </citation>
    <scope>NUCLEOTIDE SEQUENCE [LARGE SCALE GENOMIC DNA]</scope>
    <source>
        <strain evidence="5">Okayama-7 / 130 / ATCC MYA-4618 / FGSC 9003</strain>
    </source>
</reference>
<keyword evidence="2" id="KW-0521">NADP</keyword>
<dbReference type="OrthoDB" id="47007at2759"/>
<accession>A8NTJ3</accession>
<dbReference type="PANTHER" id="PTHR43477:SF1">
    <property type="entry name" value="DIHYDROANTICAPSIN 7-DEHYDROGENASE"/>
    <property type="match status" value="1"/>
</dbReference>
<dbReference type="InterPro" id="IPR020904">
    <property type="entry name" value="Sc_DH/Rdtase_CS"/>
</dbReference>
<dbReference type="AlphaFoldDB" id="A8NTJ3"/>
<proteinExistence type="inferred from homology"/>
<keyword evidence="3" id="KW-0560">Oxidoreductase</keyword>
<dbReference type="PRINTS" id="PR00081">
    <property type="entry name" value="GDHRDH"/>
</dbReference>
<sequence>MAKILDGKIAIITGASSGIGLATAKAFLDAGASVLGVDLSPAPSSITSEAFAFHQVDLTLPAAASAIVAAVRSSFPETQRIDILVNNAGIMDYNAGVAAVTDETWDKLIAVNVTAPVKLMREVVNVMKEQGGGSIVNVASKAGLSGAAAGVAYTASKHALLGVTKNTAWLYKDEGIRCNAVCPGAVTTNIVANIDRSKFDIPSFLKMKPVLDTHVNMETNEGSAPPERCAQAILFLASDLSTGITGAILPVDNGWSVI</sequence>
<dbReference type="OMA" id="IPIDNAW"/>
<dbReference type="KEGG" id="cci:CC1G_06329"/>
<dbReference type="Pfam" id="PF13561">
    <property type="entry name" value="adh_short_C2"/>
    <property type="match status" value="1"/>
</dbReference>
<dbReference type="PROSITE" id="PS00061">
    <property type="entry name" value="ADH_SHORT"/>
    <property type="match status" value="1"/>
</dbReference>
<name>A8NTJ3_COPC7</name>
<gene>
    <name evidence="4" type="ORF">CC1G_06329</name>
</gene>
<dbReference type="CDD" id="cd05233">
    <property type="entry name" value="SDR_c"/>
    <property type="match status" value="1"/>
</dbReference>
<evidence type="ECO:0000256" key="2">
    <source>
        <dbReference type="ARBA" id="ARBA00022857"/>
    </source>
</evidence>
<dbReference type="InterPro" id="IPR051122">
    <property type="entry name" value="SDR_DHRS6-like"/>
</dbReference>
<dbReference type="RefSeq" id="XP_001836244.1">
    <property type="nucleotide sequence ID" value="XM_001836192.2"/>
</dbReference>
<dbReference type="VEuPathDB" id="FungiDB:CC1G_06329"/>
<dbReference type="eggNOG" id="KOG0725">
    <property type="taxonomic scope" value="Eukaryota"/>
</dbReference>
<dbReference type="GO" id="GO:0016491">
    <property type="term" value="F:oxidoreductase activity"/>
    <property type="evidence" value="ECO:0007669"/>
    <property type="project" value="UniProtKB-KW"/>
</dbReference>